<name>A0A0C3L685_9AGAM</name>
<gene>
    <name evidence="1" type="ORF">M407DRAFT_33285</name>
</gene>
<protein>
    <submittedName>
        <fullName evidence="1">Uncharacterized protein</fullName>
    </submittedName>
</protein>
<dbReference type="EMBL" id="KN823436">
    <property type="protein sequence ID" value="KIO17057.1"/>
    <property type="molecule type" value="Genomic_DNA"/>
</dbReference>
<evidence type="ECO:0000313" key="1">
    <source>
        <dbReference type="EMBL" id="KIO17057.1"/>
    </source>
</evidence>
<proteinExistence type="predicted"/>
<sequence>MNEPAMNSGHLPLQGADLVKVMKAVMTNAIILRVRESALEENGNSTPDTLRDSVAQLLADESHALSIFPITTSGRFNTLNRYLLAWCSISDSCCSFLRDDVSSRAAATITHATAEDRFGDSARETRE</sequence>
<reference evidence="1 2" key="1">
    <citation type="submission" date="2014-04" db="EMBL/GenBank/DDBJ databases">
        <authorList>
            <consortium name="DOE Joint Genome Institute"/>
            <person name="Kuo A."/>
            <person name="Girlanda M."/>
            <person name="Perotto S."/>
            <person name="Kohler A."/>
            <person name="Nagy L.G."/>
            <person name="Floudas D."/>
            <person name="Copeland A."/>
            <person name="Barry K.W."/>
            <person name="Cichocki N."/>
            <person name="Veneault-Fourrey C."/>
            <person name="LaButti K."/>
            <person name="Lindquist E.A."/>
            <person name="Lipzen A."/>
            <person name="Lundell T."/>
            <person name="Morin E."/>
            <person name="Murat C."/>
            <person name="Sun H."/>
            <person name="Tunlid A."/>
            <person name="Henrissat B."/>
            <person name="Grigoriev I.V."/>
            <person name="Hibbett D.S."/>
            <person name="Martin F."/>
            <person name="Nordberg H.P."/>
            <person name="Cantor M.N."/>
            <person name="Hua S.X."/>
        </authorList>
    </citation>
    <scope>NUCLEOTIDE SEQUENCE [LARGE SCALE GENOMIC DNA]</scope>
    <source>
        <strain evidence="1 2">MUT 4182</strain>
    </source>
</reference>
<keyword evidence="2" id="KW-1185">Reference proteome</keyword>
<evidence type="ECO:0000313" key="2">
    <source>
        <dbReference type="Proteomes" id="UP000054248"/>
    </source>
</evidence>
<dbReference type="HOGENOM" id="CLU_1972096_0_0_1"/>
<accession>A0A0C3L685</accession>
<reference evidence="2" key="2">
    <citation type="submission" date="2015-01" db="EMBL/GenBank/DDBJ databases">
        <title>Evolutionary Origins and Diversification of the Mycorrhizal Mutualists.</title>
        <authorList>
            <consortium name="DOE Joint Genome Institute"/>
            <consortium name="Mycorrhizal Genomics Consortium"/>
            <person name="Kohler A."/>
            <person name="Kuo A."/>
            <person name="Nagy L.G."/>
            <person name="Floudas D."/>
            <person name="Copeland A."/>
            <person name="Barry K.W."/>
            <person name="Cichocki N."/>
            <person name="Veneault-Fourrey C."/>
            <person name="LaButti K."/>
            <person name="Lindquist E.A."/>
            <person name="Lipzen A."/>
            <person name="Lundell T."/>
            <person name="Morin E."/>
            <person name="Murat C."/>
            <person name="Riley R."/>
            <person name="Ohm R."/>
            <person name="Sun H."/>
            <person name="Tunlid A."/>
            <person name="Henrissat B."/>
            <person name="Grigoriev I.V."/>
            <person name="Hibbett D.S."/>
            <person name="Martin F."/>
        </authorList>
    </citation>
    <scope>NUCLEOTIDE SEQUENCE [LARGE SCALE GENOMIC DNA]</scope>
    <source>
        <strain evidence="2">MUT 4182</strain>
    </source>
</reference>
<dbReference type="Proteomes" id="UP000054248">
    <property type="component" value="Unassembled WGS sequence"/>
</dbReference>
<organism evidence="1 2">
    <name type="scientific">Tulasnella calospora MUT 4182</name>
    <dbReference type="NCBI Taxonomy" id="1051891"/>
    <lineage>
        <taxon>Eukaryota</taxon>
        <taxon>Fungi</taxon>
        <taxon>Dikarya</taxon>
        <taxon>Basidiomycota</taxon>
        <taxon>Agaricomycotina</taxon>
        <taxon>Agaricomycetes</taxon>
        <taxon>Cantharellales</taxon>
        <taxon>Tulasnellaceae</taxon>
        <taxon>Tulasnella</taxon>
    </lineage>
</organism>
<dbReference type="AlphaFoldDB" id="A0A0C3L685"/>